<keyword evidence="5 6" id="KW-0472">Membrane</keyword>
<evidence type="ECO:0000256" key="1">
    <source>
        <dbReference type="ARBA" id="ARBA00004651"/>
    </source>
</evidence>
<feature type="transmembrane region" description="Helical" evidence="6">
    <location>
        <begin position="425"/>
        <end position="445"/>
    </location>
</feature>
<evidence type="ECO:0000256" key="5">
    <source>
        <dbReference type="ARBA" id="ARBA00023136"/>
    </source>
</evidence>
<feature type="transmembrane region" description="Helical" evidence="6">
    <location>
        <begin position="330"/>
        <end position="356"/>
    </location>
</feature>
<dbReference type="Pfam" id="PF12704">
    <property type="entry name" value="MacB_PCD"/>
    <property type="match status" value="1"/>
</dbReference>
<dbReference type="OrthoDB" id="5933722at2"/>
<feature type="transmembrane region" description="Helical" evidence="6">
    <location>
        <begin position="666"/>
        <end position="690"/>
    </location>
</feature>
<feature type="transmembrane region" description="Helical" evidence="6">
    <location>
        <begin position="21"/>
        <end position="42"/>
    </location>
</feature>
<keyword evidence="4 6" id="KW-1133">Transmembrane helix</keyword>
<gene>
    <name evidence="9" type="ORF">SAMN05421640_1297</name>
</gene>
<evidence type="ECO:0000256" key="4">
    <source>
        <dbReference type="ARBA" id="ARBA00022989"/>
    </source>
</evidence>
<feature type="transmembrane region" description="Helical" evidence="6">
    <location>
        <begin position="376"/>
        <end position="400"/>
    </location>
</feature>
<organism evidence="9 10">
    <name type="scientific">Ekhidna lutea</name>
    <dbReference type="NCBI Taxonomy" id="447679"/>
    <lineage>
        <taxon>Bacteria</taxon>
        <taxon>Pseudomonadati</taxon>
        <taxon>Bacteroidota</taxon>
        <taxon>Cytophagia</taxon>
        <taxon>Cytophagales</taxon>
        <taxon>Reichenbachiellaceae</taxon>
        <taxon>Ekhidna</taxon>
    </lineage>
</organism>
<feature type="transmembrane region" description="Helical" evidence="6">
    <location>
        <begin position="749"/>
        <end position="770"/>
    </location>
</feature>
<evidence type="ECO:0000259" key="7">
    <source>
        <dbReference type="Pfam" id="PF02687"/>
    </source>
</evidence>
<sequence length="789" mass="89284">MLKNFFLISIRNLKKNGLYSVINISGLSIGIVCSVLILLWVADEVSYDKFLPKYDRLYQLWISSEFDDKVNNWRSVPLPTYEEMKVIDSNIKNSVVAGWGGNRLLTAGDVRITKRGYYVSEEFLEMFEFELASGTHEEALKDPMSIVLSESLAKILFGDEDPIGEQVKLENEGTLQVTAIVKDLPENSSFQFDYLATWKYRESVNEWVKDNKTNWGNYSFQVFVELNEPSREVDVEQSIYDLAMEKDGEHGMEKHYFLHPMSQWRLYSNWDDEGKQAGGRSDYVQLFTAIAIVILIIACINFMNLATARSEKRAKEVGIRKSLGTTRSRLIYQFICESIFITFIAFGIAVLLTELALPAYNSLVDKELSINYASPIFWLAAVGIIIVLGVIAGSYPAFYLSSFKPVQTLKGTVKAGKGATTPRKVLVIMQFAFSIVLMISTIVIFQQINLVKNRDLGYDQERLIAVELTEDLRENYDIVKQELESSGLVESVTRSNSQITQINSNNFLGWPGKPEDKRVIFTTITTTYDYAKTMGIDVLMGRDFSKDYGSDSTAIVINKAALDIMGLEDPIGTNLDLWGDERKLIGVIDNVLMGSPYDPVKPMFMILDDWGGYISVRLKKTNDLQQTLAGVEEIFTKHNPAYPFEYNFADDEFQRKFTTINLTRKLASLFATLAFIITGLGLFGLASYTAEQRIKEIGIRKVLGATIASLMNLMSKDFAKLVIISFVLASPFAWYLLDQYLERYTIRVGIQWWIFPVVGIIVLVFAILIVSDQARRAAKANPVKSLRNE</sequence>
<dbReference type="GO" id="GO:0022857">
    <property type="term" value="F:transmembrane transporter activity"/>
    <property type="evidence" value="ECO:0007669"/>
    <property type="project" value="TreeGrafter"/>
</dbReference>
<proteinExistence type="predicted"/>
<protein>
    <submittedName>
        <fullName evidence="9">FtsX-like permease family protein</fullName>
    </submittedName>
</protein>
<evidence type="ECO:0000259" key="8">
    <source>
        <dbReference type="Pfam" id="PF12704"/>
    </source>
</evidence>
<dbReference type="Pfam" id="PF02687">
    <property type="entry name" value="FtsX"/>
    <property type="match status" value="2"/>
</dbReference>
<evidence type="ECO:0000256" key="6">
    <source>
        <dbReference type="SAM" id="Phobius"/>
    </source>
</evidence>
<comment type="subcellular location">
    <subcellularLocation>
        <location evidence="1">Cell membrane</location>
        <topology evidence="1">Multi-pass membrane protein</topology>
    </subcellularLocation>
</comment>
<keyword evidence="10" id="KW-1185">Reference proteome</keyword>
<evidence type="ECO:0000256" key="3">
    <source>
        <dbReference type="ARBA" id="ARBA00022692"/>
    </source>
</evidence>
<dbReference type="AlphaFoldDB" id="A0A239HG56"/>
<feature type="transmembrane region" description="Helical" evidence="6">
    <location>
        <begin position="283"/>
        <end position="305"/>
    </location>
</feature>
<name>A0A239HG56_EKHLU</name>
<dbReference type="RefSeq" id="WP_089356042.1">
    <property type="nucleotide sequence ID" value="NZ_FZPD01000002.1"/>
</dbReference>
<dbReference type="InterPro" id="IPR003838">
    <property type="entry name" value="ABC3_permease_C"/>
</dbReference>
<reference evidence="9 10" key="1">
    <citation type="submission" date="2017-06" db="EMBL/GenBank/DDBJ databases">
        <authorList>
            <person name="Kim H.J."/>
            <person name="Triplett B.A."/>
        </authorList>
    </citation>
    <scope>NUCLEOTIDE SEQUENCE [LARGE SCALE GENOMIC DNA]</scope>
    <source>
        <strain evidence="9 10">DSM 19307</strain>
    </source>
</reference>
<dbReference type="PANTHER" id="PTHR30572">
    <property type="entry name" value="MEMBRANE COMPONENT OF TRANSPORTER-RELATED"/>
    <property type="match status" value="1"/>
</dbReference>
<dbReference type="Proteomes" id="UP000198393">
    <property type="component" value="Unassembled WGS sequence"/>
</dbReference>
<keyword evidence="2" id="KW-1003">Cell membrane</keyword>
<dbReference type="PANTHER" id="PTHR30572:SF18">
    <property type="entry name" value="ABC-TYPE MACROLIDE FAMILY EXPORT SYSTEM PERMEASE COMPONENT 2"/>
    <property type="match status" value="1"/>
</dbReference>
<accession>A0A239HG56</accession>
<feature type="domain" description="MacB-like periplasmic core" evidence="8">
    <location>
        <begin position="20"/>
        <end position="239"/>
    </location>
</feature>
<feature type="domain" description="ABC3 transporter permease C-terminal" evidence="7">
    <location>
        <begin position="669"/>
        <end position="782"/>
    </location>
</feature>
<evidence type="ECO:0000256" key="2">
    <source>
        <dbReference type="ARBA" id="ARBA00022475"/>
    </source>
</evidence>
<dbReference type="InterPro" id="IPR050250">
    <property type="entry name" value="Macrolide_Exporter_MacB"/>
</dbReference>
<evidence type="ECO:0000313" key="9">
    <source>
        <dbReference type="EMBL" id="SNS80347.1"/>
    </source>
</evidence>
<feature type="domain" description="ABC3 transporter permease C-terminal" evidence="7">
    <location>
        <begin position="289"/>
        <end position="403"/>
    </location>
</feature>
<dbReference type="GO" id="GO:0005886">
    <property type="term" value="C:plasma membrane"/>
    <property type="evidence" value="ECO:0007669"/>
    <property type="project" value="UniProtKB-SubCell"/>
</dbReference>
<feature type="transmembrane region" description="Helical" evidence="6">
    <location>
        <begin position="718"/>
        <end position="737"/>
    </location>
</feature>
<keyword evidence="3 6" id="KW-0812">Transmembrane</keyword>
<dbReference type="EMBL" id="FZPD01000002">
    <property type="protein sequence ID" value="SNS80347.1"/>
    <property type="molecule type" value="Genomic_DNA"/>
</dbReference>
<evidence type="ECO:0000313" key="10">
    <source>
        <dbReference type="Proteomes" id="UP000198393"/>
    </source>
</evidence>
<dbReference type="InterPro" id="IPR025857">
    <property type="entry name" value="MacB_PCD"/>
</dbReference>